<reference evidence="4 5" key="1">
    <citation type="submission" date="2018-08" db="EMBL/GenBank/DDBJ databases">
        <title>Aphanomyces genome sequencing and annotation.</title>
        <authorList>
            <person name="Minardi D."/>
            <person name="Oidtmann B."/>
            <person name="Van Der Giezen M."/>
            <person name="Studholme D.J."/>
        </authorList>
    </citation>
    <scope>NUCLEOTIDE SEQUENCE [LARGE SCALE GENOMIC DNA]</scope>
    <source>
        <strain evidence="4 5">Kv</strain>
    </source>
</reference>
<dbReference type="PANTHER" id="PTHR47978">
    <property type="match status" value="1"/>
</dbReference>
<dbReference type="FunFam" id="3.40.50.300:FF:000808">
    <property type="entry name" value="Small GTP-binding protein, putative"/>
    <property type="match status" value="1"/>
</dbReference>
<dbReference type="SMART" id="SM00174">
    <property type="entry name" value="RHO"/>
    <property type="match status" value="1"/>
</dbReference>
<dbReference type="Gene3D" id="3.40.50.300">
    <property type="entry name" value="P-loop containing nucleotide triphosphate hydrolases"/>
    <property type="match status" value="1"/>
</dbReference>
<dbReference type="EMBL" id="QUSZ01009857">
    <property type="protein sequence ID" value="RHX98655.1"/>
    <property type="molecule type" value="Genomic_DNA"/>
</dbReference>
<dbReference type="NCBIfam" id="TIGR00231">
    <property type="entry name" value="small_GTP"/>
    <property type="match status" value="1"/>
</dbReference>
<dbReference type="SMART" id="SM00173">
    <property type="entry name" value="RAS"/>
    <property type="match status" value="1"/>
</dbReference>
<dbReference type="VEuPathDB" id="FungiDB:H257_00641"/>
<evidence type="ECO:0000313" key="5">
    <source>
        <dbReference type="Proteomes" id="UP000265427"/>
    </source>
</evidence>
<dbReference type="Gene3D" id="1.25.40.10">
    <property type="entry name" value="Tetratricopeptide repeat domain"/>
    <property type="match status" value="3"/>
</dbReference>
<evidence type="ECO:0000256" key="3">
    <source>
        <dbReference type="SAM" id="MobiDB-lite"/>
    </source>
</evidence>
<evidence type="ECO:0000256" key="1">
    <source>
        <dbReference type="ARBA" id="ARBA00022741"/>
    </source>
</evidence>
<feature type="repeat" description="PPR" evidence="2">
    <location>
        <begin position="173"/>
        <end position="207"/>
    </location>
</feature>
<dbReference type="PROSITE" id="PS51419">
    <property type="entry name" value="RAB"/>
    <property type="match status" value="1"/>
</dbReference>
<dbReference type="SMART" id="SM00175">
    <property type="entry name" value="RAB"/>
    <property type="match status" value="1"/>
</dbReference>
<dbReference type="SUPFAM" id="SSF52540">
    <property type="entry name" value="P-loop containing nucleoside triphosphate hydrolases"/>
    <property type="match status" value="1"/>
</dbReference>
<dbReference type="InterPro" id="IPR001806">
    <property type="entry name" value="Small_GTPase"/>
</dbReference>
<dbReference type="InterPro" id="IPR027417">
    <property type="entry name" value="P-loop_NTPase"/>
</dbReference>
<organism evidence="4 5">
    <name type="scientific">Aphanomyces astaci</name>
    <name type="common">Crayfish plague agent</name>
    <dbReference type="NCBI Taxonomy" id="112090"/>
    <lineage>
        <taxon>Eukaryota</taxon>
        <taxon>Sar</taxon>
        <taxon>Stramenopiles</taxon>
        <taxon>Oomycota</taxon>
        <taxon>Saprolegniomycetes</taxon>
        <taxon>Saprolegniales</taxon>
        <taxon>Verrucalvaceae</taxon>
        <taxon>Aphanomyces</taxon>
    </lineage>
</organism>
<accession>A0A396ZVR0</accession>
<sequence>MSLSTGLRQQTTNLRLPSVPRLLQLHRSFSGCGSSDKKPSSTERTVRPRVVAEDEYYFNEFRQFLALETPTDNEARLARCRLDEVVAMTLSKEILGIQATALSLVADKLGDHALVLQVYRAQREKRIQPSPLTLKVAVTSCAAISPEDDVHAWETALDVVAQMHEAVHLMPVSEEMYQQAIEACAKAHQWLLALRLVDEMLRHNRPPAADTWLTVAKVCLAHRETEAALSLVEKLRDVELDVDFDVDHVLEAILMVGVSTHNSAFTLKVLNDLYSHQRARNNRLGGNLSSWFGLKQLHQDPLVVETLSTNDLHAIVDSLATDRQWLAMDKWLPSLGYPDYKCPTIQYGHRDYFPLSKHIYQSIEAPSAQFLNAYLLTCGRLGRLDEAKDALRAHPRADFTSYYAAICACNDDVNESAQLYDLAAMANERLYDHPHHHHTRVDVLNGYLTTLSKASKHNDVLRLVSRDLNADDATNHRTMSAVLLAHVGLGHWNDVVETFKAIKTHGFPCSGYVYGGVILAYTKLGHFKHAAMLFQHIQHSDPEYMHHPAVLASVFYLFRVDDNDVNAAMALFRSLDLSDEKNGRVALNAEGAVHLLHTLYGMRNDDGRNDDGDGGTTTTLGLLEEVWPKLERLPTLFSNHKGPHPYVVDTALLAAAKAQAVDMAEDIVTWAMDQSIPFSAATYTHMMRVYSQPPISELDHFVDWTAPPAFPVRFMYWWDAMQDNADVKPNVRTITSLLAAIRRRILTDVTAKDVLDTMDSVWDVPLRVEHCEMCLRIWAAELTQGEGHVVWTHVLQLVQRMEDEGILYRPETIAAAAACGQAADGNLVDREAWLHMLAKAAASDGENMASLIKALQTSTDVVVVLEACDRKLSAKAMDEVGIDRKLVIVGCTDTGKTSLTIRYCHNNFNTPTAATIGASFLQKRIMIDKHKMTLQIWDTAGQERFRSMAPMYYRNAKAAILVFDVTKEDTFAKVKECLNELRKHVDDDIVLAVVGNKCDLATSFDFGLTEAFAREIGATAHRTSARSGQGVTDMFETVSRALLKKHLESERLAPSANRPVSTPDPLLRLEQKTTPPAKPSGGCCK</sequence>
<protein>
    <submittedName>
        <fullName evidence="4">Uncharacterized protein</fullName>
    </submittedName>
</protein>
<dbReference type="InterPro" id="IPR005225">
    <property type="entry name" value="Small_GTP-bd"/>
</dbReference>
<dbReference type="GO" id="GO:0003924">
    <property type="term" value="F:GTPase activity"/>
    <property type="evidence" value="ECO:0007669"/>
    <property type="project" value="InterPro"/>
</dbReference>
<dbReference type="SMART" id="SM00176">
    <property type="entry name" value="RAN"/>
    <property type="match status" value="1"/>
</dbReference>
<dbReference type="Pfam" id="PF00071">
    <property type="entry name" value="Ras"/>
    <property type="match status" value="1"/>
</dbReference>
<dbReference type="PRINTS" id="PR00449">
    <property type="entry name" value="RASTRNSFRMNG"/>
</dbReference>
<name>A0A396ZVR0_APHAT</name>
<dbReference type="AlphaFoldDB" id="A0A396ZVR0"/>
<dbReference type="InterPro" id="IPR011990">
    <property type="entry name" value="TPR-like_helical_dom_sf"/>
</dbReference>
<dbReference type="PROSITE" id="PS51421">
    <property type="entry name" value="RAS"/>
    <property type="match status" value="1"/>
</dbReference>
<dbReference type="PROSITE" id="PS51375">
    <property type="entry name" value="PPR"/>
    <property type="match status" value="1"/>
</dbReference>
<dbReference type="PROSITE" id="PS51417">
    <property type="entry name" value="ARF"/>
    <property type="match status" value="1"/>
</dbReference>
<gene>
    <name evidence="4" type="ORF">DYB36_006509</name>
</gene>
<dbReference type="Proteomes" id="UP000265427">
    <property type="component" value="Unassembled WGS sequence"/>
</dbReference>
<keyword evidence="1" id="KW-0547">Nucleotide-binding</keyword>
<dbReference type="CDD" id="cd00154">
    <property type="entry name" value="Rab"/>
    <property type="match status" value="1"/>
</dbReference>
<feature type="region of interest" description="Disordered" evidence="3">
    <location>
        <begin position="1052"/>
        <end position="1085"/>
    </location>
</feature>
<dbReference type="InterPro" id="IPR002885">
    <property type="entry name" value="PPR_rpt"/>
</dbReference>
<evidence type="ECO:0000256" key="2">
    <source>
        <dbReference type="PROSITE-ProRule" id="PRU00708"/>
    </source>
</evidence>
<evidence type="ECO:0000313" key="4">
    <source>
        <dbReference type="EMBL" id="RHX98655.1"/>
    </source>
</evidence>
<proteinExistence type="predicted"/>
<dbReference type="GO" id="GO:0005525">
    <property type="term" value="F:GTP binding"/>
    <property type="evidence" value="ECO:0007669"/>
    <property type="project" value="InterPro"/>
</dbReference>
<comment type="caution">
    <text evidence="4">The sequence shown here is derived from an EMBL/GenBank/DDBJ whole genome shotgun (WGS) entry which is preliminary data.</text>
</comment>